<protein>
    <submittedName>
        <fullName evidence="2">Uncharacterized protein</fullName>
    </submittedName>
</protein>
<feature type="region of interest" description="Disordered" evidence="1">
    <location>
        <begin position="53"/>
        <end position="73"/>
    </location>
</feature>
<gene>
    <name evidence="2" type="ORF">LCGC14_3050170</name>
</gene>
<evidence type="ECO:0000313" key="2">
    <source>
        <dbReference type="EMBL" id="KKK57868.1"/>
    </source>
</evidence>
<feature type="compositionally biased region" description="Polar residues" evidence="1">
    <location>
        <begin position="58"/>
        <end position="67"/>
    </location>
</feature>
<proteinExistence type="predicted"/>
<reference evidence="2" key="1">
    <citation type="journal article" date="2015" name="Nature">
        <title>Complex archaea that bridge the gap between prokaryotes and eukaryotes.</title>
        <authorList>
            <person name="Spang A."/>
            <person name="Saw J.H."/>
            <person name="Jorgensen S.L."/>
            <person name="Zaremba-Niedzwiedzka K."/>
            <person name="Martijn J."/>
            <person name="Lind A.E."/>
            <person name="van Eijk R."/>
            <person name="Schleper C."/>
            <person name="Guy L."/>
            <person name="Ettema T.J."/>
        </authorList>
    </citation>
    <scope>NUCLEOTIDE SEQUENCE</scope>
</reference>
<evidence type="ECO:0000256" key="1">
    <source>
        <dbReference type="SAM" id="MobiDB-lite"/>
    </source>
</evidence>
<comment type="caution">
    <text evidence="2">The sequence shown here is derived from an EMBL/GenBank/DDBJ whole genome shotgun (WGS) entry which is preliminary data.</text>
</comment>
<name>A0A0F8WMH7_9ZZZZ</name>
<dbReference type="AlphaFoldDB" id="A0A0F8WMH7"/>
<sequence>MATKKRKGNSRGRVTTKKIIKAQESLNDTPVPVGVAEPLSELRTVIPCFYCREDKDSPSSTGCPVSSHTKRSG</sequence>
<organism evidence="2">
    <name type="scientific">marine sediment metagenome</name>
    <dbReference type="NCBI Taxonomy" id="412755"/>
    <lineage>
        <taxon>unclassified sequences</taxon>
        <taxon>metagenomes</taxon>
        <taxon>ecological metagenomes</taxon>
    </lineage>
</organism>
<dbReference type="EMBL" id="LAZR01064262">
    <property type="protein sequence ID" value="KKK57868.1"/>
    <property type="molecule type" value="Genomic_DNA"/>
</dbReference>
<accession>A0A0F8WMH7</accession>